<evidence type="ECO:0000313" key="2">
    <source>
        <dbReference type="EMBL" id="TLF41505.1"/>
    </source>
</evidence>
<sequence>MARHLRINLKYWLTVLLVIIICSPIAYVVSSWFGQLTPYFRFGSIIFIAWLAAKIGGKASPLNQ</sequence>
<proteinExistence type="predicted"/>
<dbReference type="AlphaFoldDB" id="A0A5R8LW63"/>
<feature type="transmembrane region" description="Helical" evidence="1">
    <location>
        <begin position="12"/>
        <end position="33"/>
    </location>
</feature>
<organism evidence="2 3">
    <name type="scientific">Lacticaseibacillus zeae</name>
    <name type="common">Lactobacillus zeae</name>
    <dbReference type="NCBI Taxonomy" id="57037"/>
    <lineage>
        <taxon>Bacteria</taxon>
        <taxon>Bacillati</taxon>
        <taxon>Bacillota</taxon>
        <taxon>Bacilli</taxon>
        <taxon>Lactobacillales</taxon>
        <taxon>Lactobacillaceae</taxon>
        <taxon>Lacticaseibacillus</taxon>
    </lineage>
</organism>
<protein>
    <submittedName>
        <fullName evidence="2">Uncharacterized protein</fullName>
    </submittedName>
</protein>
<evidence type="ECO:0000256" key="1">
    <source>
        <dbReference type="SAM" id="Phobius"/>
    </source>
</evidence>
<dbReference type="Proteomes" id="UP000307781">
    <property type="component" value="Unassembled WGS sequence"/>
</dbReference>
<evidence type="ECO:0000313" key="3">
    <source>
        <dbReference type="Proteomes" id="UP000307781"/>
    </source>
</evidence>
<keyword evidence="1" id="KW-0812">Transmembrane</keyword>
<keyword evidence="1" id="KW-1133">Transmembrane helix</keyword>
<accession>A0A5R8LW63</accession>
<name>A0A5R8LW63_LACZE</name>
<dbReference type="EMBL" id="VBWN01000005">
    <property type="protein sequence ID" value="TLF41505.1"/>
    <property type="molecule type" value="Genomic_DNA"/>
</dbReference>
<comment type="caution">
    <text evidence="2">The sequence shown here is derived from an EMBL/GenBank/DDBJ whole genome shotgun (WGS) entry which is preliminary data.</text>
</comment>
<reference evidence="2 3" key="1">
    <citation type="submission" date="2019-05" db="EMBL/GenBank/DDBJ databases">
        <title>Genome-based reclassification of Lactobacillus casei as Lactobacillus casei subsp. casei. subsp.nov., description of Lactobacillus casei subsp. zeae subsp. nov., and emended description of Lactobacillus casei.</title>
        <authorList>
            <person name="Huang C.-H."/>
        </authorList>
    </citation>
    <scope>NUCLEOTIDE SEQUENCE [LARGE SCALE GENOMIC DNA]</scope>
    <source>
        <strain evidence="2 3">CRBIP24.58</strain>
    </source>
</reference>
<gene>
    <name evidence="2" type="ORF">FEI14_08905</name>
</gene>
<keyword evidence="1" id="KW-0472">Membrane</keyword>